<comment type="caution">
    <text evidence="12">The sequence shown here is derived from an EMBL/GenBank/DDBJ whole genome shotgun (WGS) entry which is preliminary data.</text>
</comment>
<feature type="transmembrane region" description="Helical" evidence="10">
    <location>
        <begin position="331"/>
        <end position="354"/>
    </location>
</feature>
<dbReference type="PANTHER" id="PTHR10110:SF86">
    <property type="entry name" value="SODIUM_HYDROGEN EXCHANGER 7"/>
    <property type="match status" value="1"/>
</dbReference>
<dbReference type="EMBL" id="JAKIJS010000001">
    <property type="protein sequence ID" value="MCF6139060.1"/>
    <property type="molecule type" value="Genomic_DNA"/>
</dbReference>
<keyword evidence="13" id="KW-1185">Reference proteome</keyword>
<dbReference type="InterPro" id="IPR006153">
    <property type="entry name" value="Cation/H_exchanger_TM"/>
</dbReference>
<evidence type="ECO:0000256" key="4">
    <source>
        <dbReference type="ARBA" id="ARBA00022692"/>
    </source>
</evidence>
<feature type="transmembrane region" description="Helical" evidence="10">
    <location>
        <begin position="366"/>
        <end position="389"/>
    </location>
</feature>
<feature type="transmembrane region" description="Helical" evidence="10">
    <location>
        <begin position="266"/>
        <end position="290"/>
    </location>
</feature>
<accession>A0ABS9H5X0</accession>
<feature type="transmembrane region" description="Helical" evidence="10">
    <location>
        <begin position="178"/>
        <end position="204"/>
    </location>
</feature>
<keyword evidence="3" id="KW-1003">Cell membrane</keyword>
<evidence type="ECO:0000256" key="6">
    <source>
        <dbReference type="ARBA" id="ARBA00023053"/>
    </source>
</evidence>
<evidence type="ECO:0000256" key="5">
    <source>
        <dbReference type="ARBA" id="ARBA00022989"/>
    </source>
</evidence>
<name>A0ABS9H5X0_9BACL</name>
<dbReference type="PANTHER" id="PTHR10110">
    <property type="entry name" value="SODIUM/HYDROGEN EXCHANGER"/>
    <property type="match status" value="1"/>
</dbReference>
<keyword evidence="5 10" id="KW-1133">Transmembrane helix</keyword>
<comment type="subcellular location">
    <subcellularLocation>
        <location evidence="1">Cell membrane</location>
        <topology evidence="1">Multi-pass membrane protein</topology>
    </subcellularLocation>
</comment>
<dbReference type="InterPro" id="IPR018422">
    <property type="entry name" value="Cation/H_exchanger_CPA1"/>
</dbReference>
<feature type="transmembrane region" description="Helical" evidence="10">
    <location>
        <begin position="83"/>
        <end position="106"/>
    </location>
</feature>
<evidence type="ECO:0000256" key="8">
    <source>
        <dbReference type="ARBA" id="ARBA00023136"/>
    </source>
</evidence>
<evidence type="ECO:0000256" key="7">
    <source>
        <dbReference type="ARBA" id="ARBA00023065"/>
    </source>
</evidence>
<feature type="domain" description="Cation/H+ exchanger transmembrane" evidence="11">
    <location>
        <begin position="8"/>
        <end position="389"/>
    </location>
</feature>
<evidence type="ECO:0000256" key="2">
    <source>
        <dbReference type="ARBA" id="ARBA00022448"/>
    </source>
</evidence>
<keyword evidence="8 10" id="KW-0472">Membrane</keyword>
<evidence type="ECO:0000313" key="12">
    <source>
        <dbReference type="EMBL" id="MCF6139060.1"/>
    </source>
</evidence>
<keyword evidence="9" id="KW-0739">Sodium transport</keyword>
<evidence type="ECO:0000256" key="10">
    <source>
        <dbReference type="SAM" id="Phobius"/>
    </source>
</evidence>
<proteinExistence type="predicted"/>
<organism evidence="12 13">
    <name type="scientific">Pseudalkalibacillus berkeleyi</name>
    <dbReference type="NCBI Taxonomy" id="1069813"/>
    <lineage>
        <taxon>Bacteria</taxon>
        <taxon>Bacillati</taxon>
        <taxon>Bacillota</taxon>
        <taxon>Bacilli</taxon>
        <taxon>Bacillales</taxon>
        <taxon>Fictibacillaceae</taxon>
        <taxon>Pseudalkalibacillus</taxon>
    </lineage>
</organism>
<gene>
    <name evidence="12" type="ORF">L2716_15070</name>
</gene>
<feature type="transmembrane region" description="Helical" evidence="10">
    <location>
        <begin position="54"/>
        <end position="71"/>
    </location>
</feature>
<keyword evidence="6" id="KW-0915">Sodium</keyword>
<dbReference type="Gene3D" id="1.20.1530.20">
    <property type="match status" value="1"/>
</dbReference>
<protein>
    <submittedName>
        <fullName evidence="12">Sodium:proton antiporter</fullName>
    </submittedName>
</protein>
<keyword evidence="4 10" id="KW-0812">Transmembrane</keyword>
<dbReference type="InterPro" id="IPR038770">
    <property type="entry name" value="Na+/solute_symporter_sf"/>
</dbReference>
<feature type="transmembrane region" description="Helical" evidence="10">
    <location>
        <begin position="28"/>
        <end position="48"/>
    </location>
</feature>
<evidence type="ECO:0000259" key="11">
    <source>
        <dbReference type="Pfam" id="PF00999"/>
    </source>
</evidence>
<evidence type="ECO:0000256" key="1">
    <source>
        <dbReference type="ARBA" id="ARBA00004651"/>
    </source>
</evidence>
<sequence>MSVSQIIILLLIGYIVFTIDKKQKNFPVPVILLLIGIGLSFIPYFSNVDVTKEVLYDVFLPGLLFVSAYRFSPTALRKNAGIIASLSTLGLIVTTILLGGAIYWVSGWFVDLSFVGALVIAAILTPTDPVSVVSILKQSSNDSKVADVVDGESMINDGTSVVLYTVLVGIFIEDRSFSMISFLSEFLYTALGGAVLGLVIGWLFSKAVHITHHKDYQVMLSIIISYGVFHIAEHLGLSGVLATVAAGVMLSWEFKHTNKEDHYQEALDGFWGVVEPTILTLLFLLIGIVTTDHLDFQYWSLAVIVFVASLVVRFIVIFGTTQIFQGWRQQISWKTASLITWAGIRGTVSVVLVLSLQEKATKEMDILLSLSFAVVVLSLTIQSLGIYPLSRRLSTNKKEE</sequence>
<feature type="transmembrane region" description="Helical" evidence="10">
    <location>
        <begin position="112"/>
        <end position="133"/>
    </location>
</feature>
<keyword evidence="7" id="KW-0406">Ion transport</keyword>
<feature type="transmembrane region" description="Helical" evidence="10">
    <location>
        <begin position="296"/>
        <end position="319"/>
    </location>
</feature>
<dbReference type="Pfam" id="PF00999">
    <property type="entry name" value="Na_H_Exchanger"/>
    <property type="match status" value="1"/>
</dbReference>
<dbReference type="Proteomes" id="UP001649381">
    <property type="component" value="Unassembled WGS sequence"/>
</dbReference>
<reference evidence="12 13" key="1">
    <citation type="submission" date="2022-01" db="EMBL/GenBank/DDBJ databases">
        <title>Alkalihalobacillus sp. EGI L200015, a novel bacterium isolated from a salt lake sediment.</title>
        <authorList>
            <person name="Gao L."/>
            <person name="Fang B.-Z."/>
            <person name="Li W.-J."/>
        </authorList>
    </citation>
    <scope>NUCLEOTIDE SEQUENCE [LARGE SCALE GENOMIC DNA]</scope>
    <source>
        <strain evidence="12 13">KCTC 12718</strain>
    </source>
</reference>
<feature type="transmembrane region" description="Helical" evidence="10">
    <location>
        <begin position="6"/>
        <end position="21"/>
    </location>
</feature>
<evidence type="ECO:0000313" key="13">
    <source>
        <dbReference type="Proteomes" id="UP001649381"/>
    </source>
</evidence>
<evidence type="ECO:0000256" key="3">
    <source>
        <dbReference type="ARBA" id="ARBA00022475"/>
    </source>
</evidence>
<evidence type="ECO:0000256" key="9">
    <source>
        <dbReference type="ARBA" id="ARBA00023201"/>
    </source>
</evidence>
<keyword evidence="2" id="KW-0813">Transport</keyword>
<dbReference type="RefSeq" id="WP_236337683.1">
    <property type="nucleotide sequence ID" value="NZ_JAKIJS010000001.1"/>
</dbReference>